<evidence type="ECO:0000256" key="1">
    <source>
        <dbReference type="SAM" id="MobiDB-lite"/>
    </source>
</evidence>
<dbReference type="AlphaFoldDB" id="A0A7D8Z1G9"/>
<name>A0A7D8Z1G9_VANHU</name>
<gene>
    <name evidence="2" type="ORF">VHUM_01688</name>
</gene>
<feature type="compositionally biased region" description="Basic and acidic residues" evidence="1">
    <location>
        <begin position="492"/>
        <end position="503"/>
    </location>
</feature>
<dbReference type="Proteomes" id="UP000473826">
    <property type="component" value="Unassembled WGS sequence"/>
</dbReference>
<dbReference type="EMBL" id="QKWK01000004">
    <property type="protein sequence ID" value="TXT10937.1"/>
    <property type="molecule type" value="Genomic_DNA"/>
</dbReference>
<feature type="compositionally biased region" description="Low complexity" evidence="1">
    <location>
        <begin position="467"/>
        <end position="484"/>
    </location>
</feature>
<keyword evidence="3" id="KW-1185">Reference proteome</keyword>
<evidence type="ECO:0000313" key="2">
    <source>
        <dbReference type="EMBL" id="TXT10937.1"/>
    </source>
</evidence>
<organism evidence="2 3">
    <name type="scientific">Vanrija humicola</name>
    <name type="common">Yeast</name>
    <name type="synonym">Cryptococcus humicola</name>
    <dbReference type="NCBI Taxonomy" id="5417"/>
    <lineage>
        <taxon>Eukaryota</taxon>
        <taxon>Fungi</taxon>
        <taxon>Dikarya</taxon>
        <taxon>Basidiomycota</taxon>
        <taxon>Agaricomycotina</taxon>
        <taxon>Tremellomycetes</taxon>
        <taxon>Trichosporonales</taxon>
        <taxon>Trichosporonaceae</taxon>
        <taxon>Vanrija</taxon>
    </lineage>
</organism>
<protein>
    <submittedName>
        <fullName evidence="2">Uncharacterized protein</fullName>
    </submittedName>
</protein>
<accession>A0A7D8Z1G9</accession>
<evidence type="ECO:0000313" key="3">
    <source>
        <dbReference type="Proteomes" id="UP000473826"/>
    </source>
</evidence>
<reference evidence="2 3" key="1">
    <citation type="journal article" date="2019" name="PLoS Genet.">
        <title>Convergent evolution of linked mating-type loci in basidiomycete fungi.</title>
        <authorList>
            <person name="Sun S."/>
            <person name="Coelho M.A."/>
            <person name="Heitman J."/>
            <person name="Nowrousian M."/>
        </authorList>
    </citation>
    <scope>NUCLEOTIDE SEQUENCE [LARGE SCALE GENOMIC DNA]</scope>
    <source>
        <strain evidence="2 3">CBS 4282</strain>
    </source>
</reference>
<sequence>MRICIEKGTINVPGVSSTRHLERDFFALWFLWTENDQKNLVFLTEECRFQDWILIYYRDDMLKDSMRSGFPVDSPTKALGLWTALLSGTDLFAERSATEVDEKIYMLRPYVFGCPRYEMLYAPWHHRRLPLCAKDCTEHASMTTYSAPYTRFGHQHTRAPPFFILGAYLLFLRLVERHPGRIGINLNNGSSNDNSYDAGLFSKTHLMPSIYHDVEWQRNTTCQDAHTSAGLPTLTFLGKLEGYWRGHMLFFDFGSYRQFLDEGVTPLYTGTFAAHAIEMELHETVIRVRNEDVGGDGPLLFAGFKDEDSDEEVQKVAAGYGHQVLTGDEITAPEAPGWTKEILISGFTRSSWGLSRIRGRIRAWDGLITISLGASQPYPMGRWVWRGYIHTGGVFIGRWRDTYTPEDQTGYEGPLGFIRAGDLFYPDHFPTSMATSAGTSKLELSDNLPPNPAPGGRDPFRARSSSHRAGSGSSDDPMDGSGSSRAPPKRKTTMEKMMDDSGRPRSRGRRAS</sequence>
<comment type="caution">
    <text evidence="2">The sequence shown here is derived from an EMBL/GenBank/DDBJ whole genome shotgun (WGS) entry which is preliminary data.</text>
</comment>
<feature type="region of interest" description="Disordered" evidence="1">
    <location>
        <begin position="436"/>
        <end position="512"/>
    </location>
</feature>
<proteinExistence type="predicted"/>
<dbReference type="OrthoDB" id="2017782at2759"/>